<evidence type="ECO:0000313" key="9">
    <source>
        <dbReference type="EMBL" id="OAT30651.1"/>
    </source>
</evidence>
<dbReference type="PANTHER" id="PTHR30521">
    <property type="entry name" value="DEFERROCHELATASE/PEROXIDASE"/>
    <property type="match status" value="1"/>
</dbReference>
<evidence type="ECO:0000256" key="4">
    <source>
        <dbReference type="ARBA" id="ARBA00023002"/>
    </source>
</evidence>
<keyword evidence="2 9" id="KW-0575">Peroxidase</keyword>
<evidence type="ECO:0000313" key="10">
    <source>
        <dbReference type="Proteomes" id="UP000078410"/>
    </source>
</evidence>
<dbReference type="PANTHER" id="PTHR30521:SF0">
    <property type="entry name" value="DYP-TYPE PEROXIDASE FAMILY PROTEIN"/>
    <property type="match status" value="1"/>
</dbReference>
<dbReference type="InterPro" id="IPR048328">
    <property type="entry name" value="Dyp_perox_C"/>
</dbReference>
<dbReference type="NCBIfam" id="TIGR01413">
    <property type="entry name" value="Dyp_perox_fam"/>
    <property type="match status" value="1"/>
</dbReference>
<comment type="similarity">
    <text evidence="6">Belongs to the DyP-type peroxidase family.</text>
</comment>
<dbReference type="GO" id="GO:0140825">
    <property type="term" value="F:lactoperoxidase activity"/>
    <property type="evidence" value="ECO:0007669"/>
    <property type="project" value="UniProtKB-EC"/>
</dbReference>
<evidence type="ECO:0000256" key="2">
    <source>
        <dbReference type="ARBA" id="ARBA00022559"/>
    </source>
</evidence>
<proteinExistence type="inferred from homology"/>
<feature type="domain" description="Dyp-type peroxidase C-terminal" evidence="8">
    <location>
        <begin position="148"/>
        <end position="308"/>
    </location>
</feature>
<dbReference type="PROSITE" id="PS51404">
    <property type="entry name" value="DYP_PEROXIDASE"/>
    <property type="match status" value="1"/>
</dbReference>
<protein>
    <submittedName>
        <fullName evidence="9">Dyp family iron-dependent peroxidase</fullName>
        <ecNumber evidence="9">1.11.1.7</ecNumber>
    </submittedName>
</protein>
<dbReference type="GO" id="GO:0046872">
    <property type="term" value="F:metal ion binding"/>
    <property type="evidence" value="ECO:0007669"/>
    <property type="project" value="UniProtKB-KW"/>
</dbReference>
<evidence type="ECO:0000259" key="8">
    <source>
        <dbReference type="Pfam" id="PF20628"/>
    </source>
</evidence>
<dbReference type="AlphaFoldDB" id="A0A1B7IM49"/>
<dbReference type="InterPro" id="IPR011008">
    <property type="entry name" value="Dimeric_a/b-barrel"/>
</dbReference>
<organism evidence="9 10">
    <name type="scientific">Buttiauxella brennerae ATCC 51605</name>
    <dbReference type="NCBI Taxonomy" id="1354251"/>
    <lineage>
        <taxon>Bacteria</taxon>
        <taxon>Pseudomonadati</taxon>
        <taxon>Pseudomonadota</taxon>
        <taxon>Gammaproteobacteria</taxon>
        <taxon>Enterobacterales</taxon>
        <taxon>Enterobacteriaceae</taxon>
        <taxon>Buttiauxella</taxon>
    </lineage>
</organism>
<dbReference type="PATRIC" id="fig|1354251.4.peg.2762"/>
<dbReference type="Proteomes" id="UP000078410">
    <property type="component" value="Unassembled WGS sequence"/>
</dbReference>
<evidence type="ECO:0000256" key="5">
    <source>
        <dbReference type="ARBA" id="ARBA00023004"/>
    </source>
</evidence>
<comment type="caution">
    <text evidence="9">The sequence shown here is derived from an EMBL/GenBank/DDBJ whole genome shotgun (WGS) entry which is preliminary data.</text>
</comment>
<dbReference type="EMBL" id="LXER01000022">
    <property type="protein sequence ID" value="OAT30651.1"/>
    <property type="molecule type" value="Genomic_DNA"/>
</dbReference>
<dbReference type="Pfam" id="PF20628">
    <property type="entry name" value="Dyp_perox_C"/>
    <property type="match status" value="1"/>
</dbReference>
<evidence type="ECO:0000256" key="1">
    <source>
        <dbReference type="ARBA" id="ARBA00001970"/>
    </source>
</evidence>
<dbReference type="Pfam" id="PF04261">
    <property type="entry name" value="Dyp_perox_N"/>
    <property type="match status" value="1"/>
</dbReference>
<dbReference type="EC" id="1.11.1.7" evidence="9"/>
<evidence type="ECO:0000256" key="3">
    <source>
        <dbReference type="ARBA" id="ARBA00022723"/>
    </source>
</evidence>
<gene>
    <name evidence="9" type="ORF">M975_2682</name>
</gene>
<evidence type="ECO:0000256" key="6">
    <source>
        <dbReference type="ARBA" id="ARBA00025737"/>
    </source>
</evidence>
<keyword evidence="5" id="KW-0408">Iron</keyword>
<sequence length="313" mass="34541">MINATVSGVHLGGFMSRVQTGILPEHCRAAVWLEASVQGDFDAIRQGCKTFNQSLSALQDKFPDANLGAVVAFGYDLWRDLSGGVGATELKNFAPLGKGLAPATQHDVMIHILSLRHDVNFSVAQAALAAFGDALKIEEEIHGFRWVEERDLSGFVDGTENPQGEETRREVAVINDGVDAGGSYVFVQRWEHNLKQLNRMSTQEQEMIIGRTKEANEEIDGDERPETSHLTRVDLKENGKGLKIVRQSLPYGTASGTHGLYFIAYCARLHNIEQQLLSMFGETDGKRDGMLRFTKPVTGGYYFAPSLDKLLNL</sequence>
<feature type="domain" description="Dyp-type peroxidase N-terminal" evidence="7">
    <location>
        <begin position="19"/>
        <end position="145"/>
    </location>
</feature>
<dbReference type="GO" id="GO:0005829">
    <property type="term" value="C:cytosol"/>
    <property type="evidence" value="ECO:0007669"/>
    <property type="project" value="TreeGrafter"/>
</dbReference>
<keyword evidence="3" id="KW-0479">Metal-binding</keyword>
<name>A0A1B7IM49_9ENTR</name>
<comment type="cofactor">
    <cofactor evidence="1">
        <name>heme b</name>
        <dbReference type="ChEBI" id="CHEBI:60344"/>
    </cofactor>
</comment>
<evidence type="ECO:0000259" key="7">
    <source>
        <dbReference type="Pfam" id="PF04261"/>
    </source>
</evidence>
<accession>A0A1B7IM49</accession>
<dbReference type="GO" id="GO:0020037">
    <property type="term" value="F:heme binding"/>
    <property type="evidence" value="ECO:0007669"/>
    <property type="project" value="InterPro"/>
</dbReference>
<dbReference type="InterPro" id="IPR006314">
    <property type="entry name" value="Dyp_peroxidase"/>
</dbReference>
<reference evidence="9 10" key="1">
    <citation type="submission" date="2016-04" db="EMBL/GenBank/DDBJ databases">
        <title>ATOL: Assembling a taxonomically balanced genome-scale reconstruction of the evolutionary history of the Enterobacteriaceae.</title>
        <authorList>
            <person name="Plunkett G.III."/>
            <person name="Neeno-Eckwall E.C."/>
            <person name="Glasner J.D."/>
            <person name="Perna N.T."/>
        </authorList>
    </citation>
    <scope>NUCLEOTIDE SEQUENCE [LARGE SCALE GENOMIC DNA]</scope>
    <source>
        <strain evidence="9 10">ATCC 51605</strain>
    </source>
</reference>
<dbReference type="SUPFAM" id="SSF54909">
    <property type="entry name" value="Dimeric alpha+beta barrel"/>
    <property type="match status" value="1"/>
</dbReference>
<dbReference type="InterPro" id="IPR048327">
    <property type="entry name" value="Dyp_perox_N"/>
</dbReference>
<keyword evidence="4 9" id="KW-0560">Oxidoreductase</keyword>
<keyword evidence="10" id="KW-1185">Reference proteome</keyword>